<evidence type="ECO:0000313" key="1">
    <source>
        <dbReference type="EMBL" id="EPZ36046.1"/>
    </source>
</evidence>
<dbReference type="AlphaFoldDB" id="A0A075B0J6"/>
<gene>
    <name evidence="1" type="ORF">O9G_002689</name>
    <name evidence="2" type="ORF">ROZALSC1DRAFT_27870</name>
</gene>
<reference evidence="4" key="2">
    <citation type="journal article" date="2018" name="Nat. Microbiol.">
        <title>Leveraging single-cell genomics to expand the fungal tree of life.</title>
        <authorList>
            <person name="Ahrendt S.R."/>
            <person name="Quandt C.A."/>
            <person name="Ciobanu D."/>
            <person name="Clum A."/>
            <person name="Salamov A."/>
            <person name="Andreopoulos B."/>
            <person name="Cheng J.F."/>
            <person name="Woyke T."/>
            <person name="Pelin A."/>
            <person name="Henrissat B."/>
            <person name="Reynolds N.K."/>
            <person name="Benny G.L."/>
            <person name="Smith M.E."/>
            <person name="James T.Y."/>
            <person name="Grigoriev I.V."/>
        </authorList>
    </citation>
    <scope>NUCLEOTIDE SEQUENCE [LARGE SCALE GENOMIC DNA]</scope>
    <source>
        <strain evidence="4">CSF55</strain>
    </source>
</reference>
<evidence type="ECO:0000313" key="2">
    <source>
        <dbReference type="EMBL" id="RKP20670.1"/>
    </source>
</evidence>
<dbReference type="EMBL" id="KE560678">
    <property type="protein sequence ID" value="EPZ36046.1"/>
    <property type="molecule type" value="Genomic_DNA"/>
</dbReference>
<evidence type="ECO:0000313" key="4">
    <source>
        <dbReference type="Proteomes" id="UP000281549"/>
    </source>
</evidence>
<evidence type="ECO:0000313" key="3">
    <source>
        <dbReference type="Proteomes" id="UP000030755"/>
    </source>
</evidence>
<dbReference type="HOGENOM" id="CLU_1441789_0_0_1"/>
<organism evidence="1 3">
    <name type="scientific">Rozella allomycis (strain CSF55)</name>
    <dbReference type="NCBI Taxonomy" id="988480"/>
    <lineage>
        <taxon>Eukaryota</taxon>
        <taxon>Fungi</taxon>
        <taxon>Fungi incertae sedis</taxon>
        <taxon>Cryptomycota</taxon>
        <taxon>Cryptomycota incertae sedis</taxon>
        <taxon>Rozella</taxon>
    </lineage>
</organism>
<reference evidence="1 3" key="1">
    <citation type="journal article" date="2013" name="Curr. Biol.">
        <title>Shared signatures of parasitism and phylogenomics unite Cryptomycota and microsporidia.</title>
        <authorList>
            <person name="James T.Y."/>
            <person name="Pelin A."/>
            <person name="Bonen L."/>
            <person name="Ahrendt S."/>
            <person name="Sain D."/>
            <person name="Corradi N."/>
            <person name="Stajich J.E."/>
        </authorList>
    </citation>
    <scope>NUCLEOTIDE SEQUENCE [LARGE SCALE GENOMIC DNA]</scope>
    <source>
        <strain evidence="1 3">CSF55</strain>
        <strain evidence="1 3">CSF55</strain>
    </source>
</reference>
<dbReference type="EMBL" id="ML005034">
    <property type="protein sequence ID" value="RKP20670.1"/>
    <property type="molecule type" value="Genomic_DNA"/>
</dbReference>
<proteinExistence type="predicted"/>
<reference evidence="2" key="3">
    <citation type="submission" date="2018-08" db="EMBL/GenBank/DDBJ databases">
        <title>Leveraging single-cell genomics to expand the Fungal Tree of Life.</title>
        <authorList>
            <consortium name="DOE Joint Genome Institute"/>
            <person name="Ahrendt S.R."/>
            <person name="Quandt C.A."/>
            <person name="Ciobanu D."/>
            <person name="Clum A."/>
            <person name="Salamov A."/>
            <person name="Andreopoulos B."/>
            <person name="Cheng J.-F."/>
            <person name="Woyke T."/>
            <person name="Pelin A."/>
            <person name="Henrissat B."/>
            <person name="Reynolds N."/>
            <person name="Benny G.L."/>
            <person name="Smith M.E."/>
            <person name="James T.Y."/>
            <person name="Grigoriev I.V."/>
        </authorList>
    </citation>
    <scope>NUCLEOTIDE SEQUENCE</scope>
    <source>
        <strain evidence="2">CSF55</strain>
    </source>
</reference>
<dbReference type="Proteomes" id="UP000281549">
    <property type="component" value="Unassembled WGS sequence"/>
</dbReference>
<name>A0A075B0J6_ROZAC</name>
<protein>
    <recommendedName>
        <fullName evidence="5">Mediator of RNA polymerase II transcription subunit 18</fullName>
    </recommendedName>
</protein>
<evidence type="ECO:0008006" key="5">
    <source>
        <dbReference type="Google" id="ProtNLM"/>
    </source>
</evidence>
<accession>A0A075B0J6</accession>
<dbReference type="Proteomes" id="UP000030755">
    <property type="component" value="Unassembled WGS sequence"/>
</dbReference>
<keyword evidence="3" id="KW-1185">Reference proteome</keyword>
<sequence length="188" mass="21799">MDTLICSLFGLATEETIDDLKNCLYYLCGDQTVVYEEVHVFEPSKEYNETFFTKNESGRLDRIQYRIVKNLKDYSTYLFHYANPEISSSRKVLVRPVIKSKVENFTNDFFLHLGFKLISIRKKDTIHNENNQMVDNEIPNEYIVEIHSNLVTQDTIPSVEVALHSLSSNLSKIDPRLMTIKPINKSAI</sequence>